<dbReference type="STRING" id="1447875.A0A2B7XEP5"/>
<gene>
    <name evidence="1" type="ORF">AJ79_06335</name>
</gene>
<dbReference type="EMBL" id="PDNB01000111">
    <property type="protein sequence ID" value="PGH07231.1"/>
    <property type="molecule type" value="Genomic_DNA"/>
</dbReference>
<dbReference type="AlphaFoldDB" id="A0A2B7XEP5"/>
<organism evidence="1 2">
    <name type="scientific">Helicocarpus griseus UAMH5409</name>
    <dbReference type="NCBI Taxonomy" id="1447875"/>
    <lineage>
        <taxon>Eukaryota</taxon>
        <taxon>Fungi</taxon>
        <taxon>Dikarya</taxon>
        <taxon>Ascomycota</taxon>
        <taxon>Pezizomycotina</taxon>
        <taxon>Eurotiomycetes</taxon>
        <taxon>Eurotiomycetidae</taxon>
        <taxon>Onygenales</taxon>
        <taxon>Ajellomycetaceae</taxon>
        <taxon>Helicocarpus</taxon>
    </lineage>
</organism>
<evidence type="ECO:0000313" key="2">
    <source>
        <dbReference type="Proteomes" id="UP000223968"/>
    </source>
</evidence>
<protein>
    <submittedName>
        <fullName evidence="1">Uncharacterized protein</fullName>
    </submittedName>
</protein>
<proteinExistence type="predicted"/>
<accession>A0A2B7XEP5</accession>
<keyword evidence="2" id="KW-1185">Reference proteome</keyword>
<sequence length="98" mass="10808">MAVFTDGFLIVAKAAYLSKDRKQVIVAGPLSIDLSTLPLLDDTTEVEGKTVTYKKRFTRENTIPITDSDFPDIPRIDVTASKKYILGGSELFKSQSPL</sequence>
<name>A0A2B7XEP5_9EURO</name>
<evidence type="ECO:0000313" key="1">
    <source>
        <dbReference type="EMBL" id="PGH07231.1"/>
    </source>
</evidence>
<reference evidence="1 2" key="1">
    <citation type="submission" date="2017-10" db="EMBL/GenBank/DDBJ databases">
        <title>Comparative genomics in systemic dimorphic fungi from Ajellomycetaceae.</title>
        <authorList>
            <person name="Munoz J.F."/>
            <person name="Mcewen J.G."/>
            <person name="Clay O.K."/>
            <person name="Cuomo C.A."/>
        </authorList>
    </citation>
    <scope>NUCLEOTIDE SEQUENCE [LARGE SCALE GENOMIC DNA]</scope>
    <source>
        <strain evidence="1 2">UAMH5409</strain>
    </source>
</reference>
<dbReference type="Proteomes" id="UP000223968">
    <property type="component" value="Unassembled WGS sequence"/>
</dbReference>
<comment type="caution">
    <text evidence="1">The sequence shown here is derived from an EMBL/GenBank/DDBJ whole genome shotgun (WGS) entry which is preliminary data.</text>
</comment>